<keyword evidence="1" id="KW-0472">Membrane</keyword>
<keyword evidence="1" id="KW-1133">Transmembrane helix</keyword>
<sequence length="55" mass="6091">MAAQYAFLAVWVIGMFGFIGIVLGAVAKLVAEDTLAYDEQFVWGRKVPADRKKTK</sequence>
<gene>
    <name evidence="2" type="ORF">IDH41_15935</name>
</gene>
<reference evidence="2" key="1">
    <citation type="submission" date="2020-09" db="EMBL/GenBank/DDBJ databases">
        <title>A novel bacterium of genus Paenibacillus, isolated from South China Sea.</title>
        <authorList>
            <person name="Huang H."/>
            <person name="Mo K."/>
            <person name="Hu Y."/>
        </authorList>
    </citation>
    <scope>NUCLEOTIDE SEQUENCE</scope>
    <source>
        <strain evidence="2">IB182493</strain>
    </source>
</reference>
<organism evidence="2 3">
    <name type="scientific">Paenibacillus arenilitoris</name>
    <dbReference type="NCBI Taxonomy" id="2772299"/>
    <lineage>
        <taxon>Bacteria</taxon>
        <taxon>Bacillati</taxon>
        <taxon>Bacillota</taxon>
        <taxon>Bacilli</taxon>
        <taxon>Bacillales</taxon>
        <taxon>Paenibacillaceae</taxon>
        <taxon>Paenibacillus</taxon>
    </lineage>
</organism>
<evidence type="ECO:0000313" key="3">
    <source>
        <dbReference type="Proteomes" id="UP000632125"/>
    </source>
</evidence>
<evidence type="ECO:0000256" key="1">
    <source>
        <dbReference type="SAM" id="Phobius"/>
    </source>
</evidence>
<comment type="caution">
    <text evidence="2">The sequence shown here is derived from an EMBL/GenBank/DDBJ whole genome shotgun (WGS) entry which is preliminary data.</text>
</comment>
<accession>A0A927H6K5</accession>
<keyword evidence="1" id="KW-0812">Transmembrane</keyword>
<dbReference type="EMBL" id="JACXIY010000018">
    <property type="protein sequence ID" value="MBD2870080.1"/>
    <property type="molecule type" value="Genomic_DNA"/>
</dbReference>
<dbReference type="RefSeq" id="WP_190862719.1">
    <property type="nucleotide sequence ID" value="NZ_JACXIY010000018.1"/>
</dbReference>
<dbReference type="Proteomes" id="UP000632125">
    <property type="component" value="Unassembled WGS sequence"/>
</dbReference>
<evidence type="ECO:0000313" key="2">
    <source>
        <dbReference type="EMBL" id="MBD2870080.1"/>
    </source>
</evidence>
<feature type="transmembrane region" description="Helical" evidence="1">
    <location>
        <begin position="6"/>
        <end position="27"/>
    </location>
</feature>
<dbReference type="AlphaFoldDB" id="A0A927H6K5"/>
<proteinExistence type="predicted"/>
<name>A0A927H6K5_9BACL</name>
<protein>
    <submittedName>
        <fullName evidence="2">Uncharacterized protein</fullName>
    </submittedName>
</protein>
<keyword evidence="3" id="KW-1185">Reference proteome</keyword>